<evidence type="ECO:0000313" key="3">
    <source>
        <dbReference type="EMBL" id="KVE23921.1"/>
    </source>
</evidence>
<dbReference type="GO" id="GO:0004222">
    <property type="term" value="F:metalloendopeptidase activity"/>
    <property type="evidence" value="ECO:0007669"/>
    <property type="project" value="TreeGrafter"/>
</dbReference>
<feature type="domain" description="M23ase beta-sheet core" evidence="2">
    <location>
        <begin position="138"/>
        <end position="232"/>
    </location>
</feature>
<evidence type="ECO:0000259" key="2">
    <source>
        <dbReference type="Pfam" id="PF01551"/>
    </source>
</evidence>
<comment type="caution">
    <text evidence="3">The sequence shown here is derived from an EMBL/GenBank/DDBJ whole genome shotgun (WGS) entry which is preliminary data.</text>
</comment>
<accession>A0A103DWC6</accession>
<name>A0A103DWC6_9BURK</name>
<dbReference type="EMBL" id="LOWA01000056">
    <property type="protein sequence ID" value="KVE23921.1"/>
    <property type="molecule type" value="Genomic_DNA"/>
</dbReference>
<proteinExistence type="predicted"/>
<dbReference type="Pfam" id="PF01551">
    <property type="entry name" value="Peptidase_M23"/>
    <property type="match status" value="1"/>
</dbReference>
<dbReference type="InterPro" id="IPR050570">
    <property type="entry name" value="Cell_wall_metabolism_enzyme"/>
</dbReference>
<keyword evidence="4" id="KW-1185">Reference proteome</keyword>
<dbReference type="CDD" id="cd12797">
    <property type="entry name" value="M23_peptidase"/>
    <property type="match status" value="1"/>
</dbReference>
<dbReference type="SUPFAM" id="SSF51261">
    <property type="entry name" value="Duplicated hybrid motif"/>
    <property type="match status" value="1"/>
</dbReference>
<dbReference type="AlphaFoldDB" id="A0A103DWC6"/>
<dbReference type="Proteomes" id="UP000062788">
    <property type="component" value="Unassembled WGS sequence"/>
</dbReference>
<feature type="region of interest" description="Disordered" evidence="1">
    <location>
        <begin position="44"/>
        <end position="71"/>
    </location>
</feature>
<dbReference type="FunFam" id="2.70.70.10:FF:000006">
    <property type="entry name" value="M23 family peptidase"/>
    <property type="match status" value="1"/>
</dbReference>
<dbReference type="InterPro" id="IPR016047">
    <property type="entry name" value="M23ase_b-sheet_dom"/>
</dbReference>
<dbReference type="Gene3D" id="2.70.70.10">
    <property type="entry name" value="Glucose Permease (Domain IIA)"/>
    <property type="match status" value="1"/>
</dbReference>
<gene>
    <name evidence="3" type="ORF">WS67_22225</name>
</gene>
<evidence type="ECO:0000256" key="1">
    <source>
        <dbReference type="SAM" id="MobiDB-lite"/>
    </source>
</evidence>
<sequence length="245" mass="26195">MQRYMASELGQLSASLNQIEPRMQRLMVEVDRLRDFDEHLHRAFSARPGTGARNQAGPLGGEGGPERPPQVCTARSNSVTALAEQTQCVLQTLAALEAELGHDQVALATYPGRLPTRAAKFGSPFGNRVDPFTHHLAFHPGLDLVAPAGTAILATAAGRVSFSGEKPGYGKVVEIDHGHGIVTRYAHASRLLVHAGQPVLPGDVIAEVGSTGRSTGPHLHFEVLRDGTPTDPEMYLTLFDHHAPG</sequence>
<evidence type="ECO:0000313" key="4">
    <source>
        <dbReference type="Proteomes" id="UP000062788"/>
    </source>
</evidence>
<protein>
    <recommendedName>
        <fullName evidence="2">M23ase beta-sheet core domain-containing protein</fullName>
    </recommendedName>
</protein>
<dbReference type="InterPro" id="IPR011055">
    <property type="entry name" value="Dup_hybrid_motif"/>
</dbReference>
<dbReference type="PANTHER" id="PTHR21666:SF286">
    <property type="entry name" value="LIPOPROTEIN NLPD"/>
    <property type="match status" value="1"/>
</dbReference>
<organism evidence="3 4">
    <name type="scientific">Burkholderia singularis</name>
    <dbReference type="NCBI Taxonomy" id="1503053"/>
    <lineage>
        <taxon>Bacteria</taxon>
        <taxon>Pseudomonadati</taxon>
        <taxon>Pseudomonadota</taxon>
        <taxon>Betaproteobacteria</taxon>
        <taxon>Burkholderiales</taxon>
        <taxon>Burkholderiaceae</taxon>
        <taxon>Burkholderia</taxon>
        <taxon>pseudomallei group</taxon>
    </lineage>
</organism>
<dbReference type="PANTHER" id="PTHR21666">
    <property type="entry name" value="PEPTIDASE-RELATED"/>
    <property type="match status" value="1"/>
</dbReference>
<reference evidence="3 4" key="1">
    <citation type="submission" date="2015-11" db="EMBL/GenBank/DDBJ databases">
        <title>Expanding the genomic diversity of Burkholderia species for the development of highly accurate diagnostics.</title>
        <authorList>
            <person name="Sahl J."/>
            <person name="Keim P."/>
            <person name="Wagner D."/>
        </authorList>
    </citation>
    <scope>NUCLEOTIDE SEQUENCE [LARGE SCALE GENOMIC DNA]</scope>
    <source>
        <strain evidence="3 4">TSV85</strain>
    </source>
</reference>